<protein>
    <recommendedName>
        <fullName evidence="4">Glycosyltransferase RgtA/B/C/D-like domain-containing protein</fullName>
    </recommendedName>
</protein>
<evidence type="ECO:0008006" key="4">
    <source>
        <dbReference type="Google" id="ProtNLM"/>
    </source>
</evidence>
<feature type="transmembrane region" description="Helical" evidence="1">
    <location>
        <begin position="257"/>
        <end position="280"/>
    </location>
</feature>
<evidence type="ECO:0000313" key="3">
    <source>
        <dbReference type="Proteomes" id="UP000178481"/>
    </source>
</evidence>
<keyword evidence="1" id="KW-1133">Transmembrane helix</keyword>
<keyword evidence="1" id="KW-0812">Transmembrane</keyword>
<proteinExistence type="predicted"/>
<feature type="transmembrane region" description="Helical" evidence="1">
    <location>
        <begin position="12"/>
        <end position="42"/>
    </location>
</feature>
<dbReference type="AlphaFoldDB" id="A0A1G2QJS2"/>
<feature type="transmembrane region" description="Helical" evidence="1">
    <location>
        <begin position="353"/>
        <end position="374"/>
    </location>
</feature>
<feature type="transmembrane region" description="Helical" evidence="1">
    <location>
        <begin position="416"/>
        <end position="436"/>
    </location>
</feature>
<feature type="transmembrane region" description="Helical" evidence="1">
    <location>
        <begin position="62"/>
        <end position="80"/>
    </location>
</feature>
<feature type="transmembrane region" description="Helical" evidence="1">
    <location>
        <begin position="386"/>
        <end position="404"/>
    </location>
</feature>
<feature type="transmembrane region" description="Helical" evidence="1">
    <location>
        <begin position="442"/>
        <end position="465"/>
    </location>
</feature>
<dbReference type="EMBL" id="MHTI01000003">
    <property type="protein sequence ID" value="OHA60653.1"/>
    <property type="molecule type" value="Genomic_DNA"/>
</dbReference>
<evidence type="ECO:0000313" key="2">
    <source>
        <dbReference type="EMBL" id="OHA60653.1"/>
    </source>
</evidence>
<organism evidence="2 3">
    <name type="scientific">Candidatus Vogelbacteria bacterium RIFOXYD1_FULL_42_15</name>
    <dbReference type="NCBI Taxonomy" id="1802437"/>
    <lineage>
        <taxon>Bacteria</taxon>
        <taxon>Candidatus Vogeliibacteriota</taxon>
    </lineage>
</organism>
<keyword evidence="1" id="KW-0472">Membrane</keyword>
<gene>
    <name evidence="2" type="ORF">A2607_01890</name>
</gene>
<dbReference type="Proteomes" id="UP000178481">
    <property type="component" value="Unassembled WGS sequence"/>
</dbReference>
<comment type="caution">
    <text evidence="2">The sequence shown here is derived from an EMBL/GenBank/DDBJ whole genome shotgun (WGS) entry which is preliminary data.</text>
</comment>
<name>A0A1G2QJS2_9BACT</name>
<feature type="transmembrane region" description="Helical" evidence="1">
    <location>
        <begin position="179"/>
        <end position="202"/>
    </location>
</feature>
<evidence type="ECO:0000256" key="1">
    <source>
        <dbReference type="SAM" id="Phobius"/>
    </source>
</evidence>
<reference evidence="2 3" key="1">
    <citation type="journal article" date="2016" name="Nat. Commun.">
        <title>Thousands of microbial genomes shed light on interconnected biogeochemical processes in an aquifer system.</title>
        <authorList>
            <person name="Anantharaman K."/>
            <person name="Brown C.T."/>
            <person name="Hug L.A."/>
            <person name="Sharon I."/>
            <person name="Castelle C.J."/>
            <person name="Probst A.J."/>
            <person name="Thomas B.C."/>
            <person name="Singh A."/>
            <person name="Wilkins M.J."/>
            <person name="Karaoz U."/>
            <person name="Brodie E.L."/>
            <person name="Williams K.H."/>
            <person name="Hubbard S.S."/>
            <person name="Banfield J.F."/>
        </authorList>
    </citation>
    <scope>NUCLEOTIDE SEQUENCE [LARGE SCALE GENOMIC DNA]</scope>
</reference>
<feature type="transmembrane region" description="Helical" evidence="1">
    <location>
        <begin position="228"/>
        <end position="245"/>
    </location>
</feature>
<feature type="transmembrane region" description="Helical" evidence="1">
    <location>
        <begin position="286"/>
        <end position="311"/>
    </location>
</feature>
<feature type="transmembrane region" description="Helical" evidence="1">
    <location>
        <begin position="152"/>
        <end position="172"/>
    </location>
</feature>
<sequence length="610" mass="69400">MERILMGAPVVFAAVTLLTYILIALKVPILIIPIVVLAIVFYWKTFWEEVRKIKVVFDKKTFIILAVFIVGIAGQLAIISPSGRIVDGNLVFWSSHAHDASWHIALTDEIQRGWPFQNPVFSGEKLVNYHFFSDIVPAVLNKYLRISSLDLYFRYLPLLYSLLFGTSAYFLAKKMTGSFWAGIWALMFSYFGGSFGYIATYIKDGSIGGESIFWASQPQSSSGNPPQIISNFLVLTFFYFVYSYIKNKDKRSLFASVLILGTLIEFKVYAAVVLLGATLLSGIWQVAFPAGIMAAALYFPNASGGTSFLIFQPWWYIRTMIVEPSKLDWLDLERRRQTYIYENNWKRVISIELSGFLMFFFGNLGMRFIGIWEYLKFAKSSLKNRFNLLFILTISASLVLPLLFLQKGVASNTSQFLQYFILLFGILAGITTANFIKVLKHPLYQIVAGILLILLMVPTQAALLYQFYSRTPVSKISAAELEALTFISQNSDRNAVILTPFPDPFFRIEGPTPNLWGWTDTAYVAAFSNRREYFSDKEQVDIMGYDYASREAQRKTIFESDNSMVVKEKIRETGVNLIYYPKGLSPETDFGDLGLNLFFENSDVEVWKTN</sequence>
<accession>A0A1G2QJS2</accession>